<reference evidence="2" key="1">
    <citation type="journal article" date="2024" name="Proc. Natl. Acad. Sci. U.S.A.">
        <title>Extraordinary preservation of gene collinearity over three hundred million years revealed in homosporous lycophytes.</title>
        <authorList>
            <person name="Li C."/>
            <person name="Wickell D."/>
            <person name="Kuo L.Y."/>
            <person name="Chen X."/>
            <person name="Nie B."/>
            <person name="Liao X."/>
            <person name="Peng D."/>
            <person name="Ji J."/>
            <person name="Jenkins J."/>
            <person name="Williams M."/>
            <person name="Shu S."/>
            <person name="Plott C."/>
            <person name="Barry K."/>
            <person name="Rajasekar S."/>
            <person name="Grimwood J."/>
            <person name="Han X."/>
            <person name="Sun S."/>
            <person name="Hou Z."/>
            <person name="He W."/>
            <person name="Dai G."/>
            <person name="Sun C."/>
            <person name="Schmutz J."/>
            <person name="Leebens-Mack J.H."/>
            <person name="Li F.W."/>
            <person name="Wang L."/>
        </authorList>
    </citation>
    <scope>NUCLEOTIDE SEQUENCE [LARGE SCALE GENOMIC DNA]</scope>
    <source>
        <strain evidence="2">cv. PW_Plant_1</strain>
    </source>
</reference>
<accession>A0ACC2DNG1</accession>
<keyword evidence="2" id="KW-1185">Reference proteome</keyword>
<evidence type="ECO:0000313" key="2">
    <source>
        <dbReference type="Proteomes" id="UP001162992"/>
    </source>
</evidence>
<evidence type="ECO:0000313" key="1">
    <source>
        <dbReference type="EMBL" id="KAJ7555826.1"/>
    </source>
</evidence>
<proteinExistence type="predicted"/>
<name>A0ACC2DNG1_DIPCM</name>
<sequence>MMLRHLRQTAVFARILAPRSPLVSLLSQRRANWKSFHSSAAGLKVGDGEHGEVQEDVEESAGLEGEEVLGEEDVGGDDEVAWEAPPRLPRREEDEEDAYEGEGGDGEAGDFGGGDREKSKEEIEADIYLSRKIIYLDGVKPDHSAAHLSDASKERMYKLHKEDPKVNTVDKLAADYRIRKQRVHAILWLKETEKKQEEELGHPLEDDIEKEFEEMFTPWVSNTGKPLEAAIHGEKHVAVPSTYPKYEIKPEGWEGNIKSEAQIQEELSAKEEEMLVEEFEQQMNFNKKKIAGLVKTHIMSRRRPADGWSYMVEELGLEGKRGKGGGHRFVVEPDGTKRKLNDLEKDFLRREKVRPRRRPSAR</sequence>
<dbReference type="Proteomes" id="UP001162992">
    <property type="component" value="Chromosome 5"/>
</dbReference>
<organism evidence="1 2">
    <name type="scientific">Diphasiastrum complanatum</name>
    <name type="common">Issler's clubmoss</name>
    <name type="synonym">Lycopodium complanatum</name>
    <dbReference type="NCBI Taxonomy" id="34168"/>
    <lineage>
        <taxon>Eukaryota</taxon>
        <taxon>Viridiplantae</taxon>
        <taxon>Streptophyta</taxon>
        <taxon>Embryophyta</taxon>
        <taxon>Tracheophyta</taxon>
        <taxon>Lycopodiopsida</taxon>
        <taxon>Lycopodiales</taxon>
        <taxon>Lycopodiaceae</taxon>
        <taxon>Lycopodioideae</taxon>
        <taxon>Diphasiastrum</taxon>
    </lineage>
</organism>
<dbReference type="EMBL" id="CM055096">
    <property type="protein sequence ID" value="KAJ7555826.1"/>
    <property type="molecule type" value="Genomic_DNA"/>
</dbReference>
<protein>
    <submittedName>
        <fullName evidence="1">Uncharacterized protein</fullName>
    </submittedName>
</protein>
<gene>
    <name evidence="1" type="ORF">O6H91_05G056500</name>
</gene>
<comment type="caution">
    <text evidence="1">The sequence shown here is derived from an EMBL/GenBank/DDBJ whole genome shotgun (WGS) entry which is preliminary data.</text>
</comment>